<gene>
    <name evidence="2" type="ORF">HII31_12538</name>
</gene>
<dbReference type="GO" id="GO:0031490">
    <property type="term" value="F:chromatin DNA binding"/>
    <property type="evidence" value="ECO:0007669"/>
    <property type="project" value="TreeGrafter"/>
</dbReference>
<keyword evidence="3" id="KW-1185">Reference proteome</keyword>
<evidence type="ECO:0000313" key="2">
    <source>
        <dbReference type="EMBL" id="KAF7186123.1"/>
    </source>
</evidence>
<comment type="caution">
    <text evidence="2">The sequence shown here is derived from an EMBL/GenBank/DDBJ whole genome shotgun (WGS) entry which is preliminary data.</text>
</comment>
<evidence type="ECO:0000313" key="3">
    <source>
        <dbReference type="Proteomes" id="UP000660729"/>
    </source>
</evidence>
<feature type="region of interest" description="Disordered" evidence="1">
    <location>
        <begin position="212"/>
        <end position="271"/>
    </location>
</feature>
<evidence type="ECO:0008006" key="4">
    <source>
        <dbReference type="Google" id="ProtNLM"/>
    </source>
</evidence>
<proteinExistence type="predicted"/>
<reference evidence="2" key="1">
    <citation type="submission" date="2020-04" db="EMBL/GenBank/DDBJ databases">
        <title>Draft genome resource of the tomato pathogen Pseudocercospora fuligena.</title>
        <authorList>
            <person name="Zaccaron A."/>
        </authorList>
    </citation>
    <scope>NUCLEOTIDE SEQUENCE</scope>
    <source>
        <strain evidence="2">PF001</strain>
    </source>
</reference>
<dbReference type="AlphaFoldDB" id="A0A8H6R7U8"/>
<feature type="region of interest" description="Disordered" evidence="1">
    <location>
        <begin position="1"/>
        <end position="20"/>
    </location>
</feature>
<feature type="compositionally biased region" description="Low complexity" evidence="1">
    <location>
        <begin position="212"/>
        <end position="221"/>
    </location>
</feature>
<sequence length="271" mass="30236">MSKKPDKQRSKMTSVRSQVRSWVMLSPETNPPYTPLPNEQNLFKSAGRVGFEIKTPAHYPGRQQPFKVTHNEGTLYLSNQRLIYLPKQPTEEFKSFASQILSLHDSHVSLPMFSANTWTALCQPAQGGGIPTPSSGVVELKFTFRDGGAMDFHQRYEQIRERIQQVLEVSGDRQRAGTGALNTVNLQNVNLEDLPAYREESDGPLIPPTATAAQVQAQAQARSPVLQQQRDSGVSLDESRRQPRAVPDEPPPGYEETQMAGVQDRLSSPRQ</sequence>
<protein>
    <recommendedName>
        <fullName evidence="4">WW-domain-binding protein</fullName>
    </recommendedName>
</protein>
<dbReference type="GO" id="GO:0003713">
    <property type="term" value="F:transcription coactivator activity"/>
    <property type="evidence" value="ECO:0007669"/>
    <property type="project" value="InterPro"/>
</dbReference>
<dbReference type="Proteomes" id="UP000660729">
    <property type="component" value="Unassembled WGS sequence"/>
</dbReference>
<organism evidence="2 3">
    <name type="scientific">Pseudocercospora fuligena</name>
    <dbReference type="NCBI Taxonomy" id="685502"/>
    <lineage>
        <taxon>Eukaryota</taxon>
        <taxon>Fungi</taxon>
        <taxon>Dikarya</taxon>
        <taxon>Ascomycota</taxon>
        <taxon>Pezizomycotina</taxon>
        <taxon>Dothideomycetes</taxon>
        <taxon>Dothideomycetidae</taxon>
        <taxon>Mycosphaerellales</taxon>
        <taxon>Mycosphaerellaceae</taxon>
        <taxon>Pseudocercospora</taxon>
    </lineage>
</organism>
<dbReference type="InterPro" id="IPR044852">
    <property type="entry name" value="WBP2-like"/>
</dbReference>
<name>A0A8H6R7U8_9PEZI</name>
<dbReference type="InterPro" id="IPR011993">
    <property type="entry name" value="PH-like_dom_sf"/>
</dbReference>
<dbReference type="OrthoDB" id="1259151at2759"/>
<evidence type="ECO:0000256" key="1">
    <source>
        <dbReference type="SAM" id="MobiDB-lite"/>
    </source>
</evidence>
<dbReference type="PANTHER" id="PTHR31606">
    <property type="entry name" value="WW DOMAIN BINDING PROTEIN 2, ISOFORM E"/>
    <property type="match status" value="1"/>
</dbReference>
<dbReference type="EMBL" id="JABCIY010000267">
    <property type="protein sequence ID" value="KAF7186123.1"/>
    <property type="molecule type" value="Genomic_DNA"/>
</dbReference>
<dbReference type="CDD" id="cd13214">
    <property type="entry name" value="PH-GRAM_WBP2"/>
    <property type="match status" value="1"/>
</dbReference>
<dbReference type="SUPFAM" id="SSF50729">
    <property type="entry name" value="PH domain-like"/>
    <property type="match status" value="1"/>
</dbReference>
<accession>A0A8H6R7U8</accession>
<dbReference type="PANTHER" id="PTHR31606:SF1">
    <property type="entry name" value="WW DOMAIN BINDING PROTEIN 2, ISOFORM E"/>
    <property type="match status" value="1"/>
</dbReference>
<dbReference type="GO" id="GO:0005634">
    <property type="term" value="C:nucleus"/>
    <property type="evidence" value="ECO:0007669"/>
    <property type="project" value="TreeGrafter"/>
</dbReference>
<dbReference type="Gene3D" id="2.30.29.30">
    <property type="entry name" value="Pleckstrin-homology domain (PH domain)/Phosphotyrosine-binding domain (PTB)"/>
    <property type="match status" value="1"/>
</dbReference>
<feature type="compositionally biased region" description="Polar residues" evidence="1">
    <location>
        <begin position="11"/>
        <end position="20"/>
    </location>
</feature>